<evidence type="ECO:0000256" key="3">
    <source>
        <dbReference type="ARBA" id="ARBA00022517"/>
    </source>
</evidence>
<dbReference type="EMBL" id="OZ020099">
    <property type="protein sequence ID" value="CAK9271915.1"/>
    <property type="molecule type" value="Genomic_DNA"/>
</dbReference>
<evidence type="ECO:0000313" key="10">
    <source>
        <dbReference type="Proteomes" id="UP001497444"/>
    </source>
</evidence>
<comment type="subcellular location">
    <subcellularLocation>
        <location evidence="1">Nucleus</location>
        <location evidence="1">Nucleolus</location>
    </subcellularLocation>
</comment>
<dbReference type="InterPro" id="IPR056473">
    <property type="entry name" value="HEAT_Utp10/HEAT1"/>
</dbReference>
<evidence type="ECO:0000313" key="9">
    <source>
        <dbReference type="EMBL" id="CAK9271915.1"/>
    </source>
</evidence>
<sequence>MATLLSTQLQALAVGRERGVVVGGTTTKPNTRVSILFNPAEAADIDLQTIFALAQAGFHELIELDGRFAAYSKTLFSVDSIQMDRELQSQEFNDKLNNSISSFLRLLSSYIMLTPAHQALEYLVRRYKVHIYNVEEIILCVLPYHETTLFVRIVKILHLNKTKWQFLKGVQQTGAAPPRSVLVQRCINNAAVLNTICDAAIKVSRAVSKSRTIVSFSAIIVMEMLAAVPSVSTEIINQVLPFVLHSTEAGVTEEYQVGALMIVGTVANRTQLAPFLLETLGDLSAKFFQKESELENSPLLQLALMVLIQLMQTQEFEKFPPKPFKSLVRIRNFCLLLAKMVETFDASRFLALLLTALVQHCTVHTHYEQMLLSMVSIVPIHHHVALLVTNLLELYIGNGSGGQLAEGDMLEPRRVVKQILKAVERQFPAELDTAVTSWLERTQEEDGTGVKEGPQMQALRDIFYGSLHMPLADSNTSLYLSVDHPEAKIREAAVRQLMELGSTLPSSNEVAEMKIIICDSLLRRANDDQFSVVRAVLSGDSLVNLVPAEKCFHTLATVITRCRNTIKSGSKPQQREAKAVAMLALKLLSSQFLELHPSFTEKVASVMADHLLVSQKTLKLNMMVLKLAGKMSFGLFQGLSAWNEETPVSKQSQKGSKEDWKVGINERVVSSLSLPLYENSATLLPLWFKASGGNERARILVLLILLQLIGQARKEDIPHIVDATLTWLTNDWVSIGLEKVPSLPELQQETDYNASGIASNVYQLLDTQPSLLLEKLLLMVLYKLLEIVPSNEEGQAGQWQQMLTRFFVLLASGPWIDKFSLHLDLFLRRLSGNVFPFLADFFTEEGTVAPSMLHKHSLDLLASHYAHFVTISETELQKLKQGLPSDFDNLQVALPSLLVELASPIQVIRRSAGECVQQLHLLLEKHQNVLSTAEVKDSSTLPLEVLREMLKALAEAKGSFGADEKYASSFLASFLGDSSGYEEEEAPLGTFESRLKHGDRRLIVSFLVVHALHLPSKAQLVLLKMLQGVGHELEQISGTIVKLEHLLLHRSHHHLLQDESPPDANNRLSASELELLEVLLQMFTPRAVLLLTAAKLPHHHGEHILNKFLDALKVDSGGSASDEAVTRPCLVALSCLTPDFYEHLHVSLQEQVFGTLILLGSSTLVDIHSAAHGVLQNLKVPTAIVSKLLKSLCNPNQAPSGSPARKKRKVHVSKTAEEPNAAWPTSPELELSYTTSLLEVLLWLPITSDRQELVESLFTLLKCSQSGTWPSSASKSKMTEISGDEKEKSKTVNLDYVQQLILMALERVIALSHFQGGEQELMAMDLDTVKVDITAVVQCVAEASDVALRNQALTLLTAISRVSPDLVLKHVIDILTAIGASTITQNDNYSHEVAQQTLVAVVPCWLTTKEDPTTLLQVVITALPQVPVHRRMALVTTLLRVMQEDIGLHPFFQLLLQGVLAEPEEKSKVVHKERKENNGELLPVAGCWELEFAEQLCQQYAPHVWLPALVRLLRTVDTQLLPVATNFVTSQLQILAVNNVQPDLQETYVSLLEQVMLQLQSDKKGNQGVAYALLNVLTAIMAPLSYLDGIVTLLQHPDTDVQRKVLRLYITRMKNEGAAKESGSRRKKVDSSSIEIDEVTTEHDLQEKMVFQIARLLSLPVEDASLSTKRVAVEALEVCAKRLGATDSSVALSACLPAVIAMFDTKKKALNAAAVRCVTTLLCILGPRGLPSLPTIISHLLATAEHSLPSAKQVGEHSGETEGKSQLLIAVLKAMEAIVENLGAFLSPYLGDIIGLVTLEPSILTAANDELSKRAAAVRLLIPEKIPARLLLDPLVSSYNRALDGGAEVTCALFQMMAALAAKLDRTSVLSYHSKIFNTCLMALDLRHDRPQAFHSMAEVETSVVNTLVALILKLSESSFKPLFVSLLEWAQSNLTHTDTGTLYNVNRNIAFYKLVNQLTEKLRSLFVPYFSYLLDGCVQILTRGQKVAEAEVSKPKKKQKRLTTQGTTASAELSWAEWHLRQLVLSSFHKCFLYDTVGYLDAAKFQLLLGPIVSQLLVEPPIEDSSDINMTEWATVQQMDDTLVSCLGQMALTAGTDLLWKPLNHEVLMCSRSEKVRPRLLALRVVKLLAEQLKEEFLVLLPETLPFLAELLEDADLNVVANTQGVIKNLEDLSGENLAQYF</sequence>
<organism evidence="9 10">
    <name type="scientific">Sphagnum jensenii</name>
    <dbReference type="NCBI Taxonomy" id="128206"/>
    <lineage>
        <taxon>Eukaryota</taxon>
        <taxon>Viridiplantae</taxon>
        <taxon>Streptophyta</taxon>
        <taxon>Embryophyta</taxon>
        <taxon>Bryophyta</taxon>
        <taxon>Sphagnophytina</taxon>
        <taxon>Sphagnopsida</taxon>
        <taxon>Sphagnales</taxon>
        <taxon>Sphagnaceae</taxon>
        <taxon>Sphagnum</taxon>
    </lineage>
</organism>
<keyword evidence="10" id="KW-1185">Reference proteome</keyword>
<feature type="domain" description="BP28 C-terminal" evidence="8">
    <location>
        <begin position="1866"/>
        <end position="2040"/>
    </location>
</feature>
<evidence type="ECO:0000256" key="5">
    <source>
        <dbReference type="ARBA" id="ARBA00023242"/>
    </source>
</evidence>
<dbReference type="PANTHER" id="PTHR13457">
    <property type="entry name" value="BAP28"/>
    <property type="match status" value="1"/>
</dbReference>
<proteinExistence type="inferred from homology"/>
<name>A0ABP0X2M7_9BRYO</name>
<dbReference type="SUPFAM" id="SSF48371">
    <property type="entry name" value="ARM repeat"/>
    <property type="match status" value="4"/>
</dbReference>
<evidence type="ECO:0000256" key="7">
    <source>
        <dbReference type="SAM" id="MobiDB-lite"/>
    </source>
</evidence>
<dbReference type="Pfam" id="PF23243">
    <property type="entry name" value="HEAT_HEATR1"/>
    <property type="match status" value="1"/>
</dbReference>
<evidence type="ECO:0000256" key="4">
    <source>
        <dbReference type="ARBA" id="ARBA00022552"/>
    </source>
</evidence>
<feature type="region of interest" description="Disordered" evidence="7">
    <location>
        <begin position="1195"/>
        <end position="1225"/>
    </location>
</feature>
<keyword evidence="6" id="KW-0687">Ribonucleoprotein</keyword>
<dbReference type="PANTHER" id="PTHR13457:SF1">
    <property type="entry name" value="HEAT REPEAT-CONTAINING PROTEIN 1"/>
    <property type="match status" value="1"/>
</dbReference>
<dbReference type="SMART" id="SM01036">
    <property type="entry name" value="BP28CT"/>
    <property type="match status" value="1"/>
</dbReference>
<gene>
    <name evidence="9" type="ORF">CSSPJE1EN1_LOCUS17393</name>
</gene>
<evidence type="ECO:0000256" key="2">
    <source>
        <dbReference type="ARBA" id="ARBA00010559"/>
    </source>
</evidence>
<evidence type="ECO:0000256" key="6">
    <source>
        <dbReference type="ARBA" id="ARBA00023274"/>
    </source>
</evidence>
<evidence type="ECO:0000256" key="1">
    <source>
        <dbReference type="ARBA" id="ARBA00004604"/>
    </source>
</evidence>
<dbReference type="InterPro" id="IPR012954">
    <property type="entry name" value="BP28_C_dom"/>
</dbReference>
<dbReference type="Gene3D" id="1.25.10.10">
    <property type="entry name" value="Leucine-rich Repeat Variant"/>
    <property type="match status" value="1"/>
</dbReference>
<dbReference type="Pfam" id="PF12397">
    <property type="entry name" value="U3snoRNP10"/>
    <property type="match status" value="1"/>
</dbReference>
<comment type="similarity">
    <text evidence="2">Belongs to the HEATR1/UTP10 family.</text>
</comment>
<evidence type="ECO:0000259" key="8">
    <source>
        <dbReference type="SMART" id="SM01036"/>
    </source>
</evidence>
<accession>A0ABP0X2M7</accession>
<dbReference type="Proteomes" id="UP001497444">
    <property type="component" value="Chromosome 4"/>
</dbReference>
<dbReference type="InterPro" id="IPR011989">
    <property type="entry name" value="ARM-like"/>
</dbReference>
<dbReference type="Pfam" id="PF08146">
    <property type="entry name" value="BP28CT"/>
    <property type="match status" value="1"/>
</dbReference>
<protein>
    <recommendedName>
        <fullName evidence="8">BP28 C-terminal domain-containing protein</fullName>
    </recommendedName>
</protein>
<reference evidence="9" key="1">
    <citation type="submission" date="2024-02" db="EMBL/GenBank/DDBJ databases">
        <authorList>
            <consortium name="ELIXIR-Norway"/>
            <consortium name="Elixir Norway"/>
        </authorList>
    </citation>
    <scope>NUCLEOTIDE SEQUENCE</scope>
</reference>
<dbReference type="Pfam" id="PF24477">
    <property type="entry name" value="ARM_At3g06530"/>
    <property type="match status" value="1"/>
</dbReference>
<dbReference type="InterPro" id="IPR056384">
    <property type="entry name" value="ARM_At3g06530"/>
</dbReference>
<dbReference type="InterPro" id="IPR040191">
    <property type="entry name" value="UTP10"/>
</dbReference>
<keyword evidence="5" id="KW-0539">Nucleus</keyword>
<dbReference type="InterPro" id="IPR016024">
    <property type="entry name" value="ARM-type_fold"/>
</dbReference>
<keyword evidence="3" id="KW-0690">Ribosome biogenesis</keyword>
<dbReference type="InterPro" id="IPR022125">
    <property type="entry name" value="U3snoRNP10_N"/>
</dbReference>
<keyword evidence="4" id="KW-0698">rRNA processing</keyword>